<name>A0A1I7YBJ2_9BILA</name>
<protein>
    <submittedName>
        <fullName evidence="2">WGS project CAFE00000000 data, contig</fullName>
    </submittedName>
</protein>
<dbReference type="AlphaFoldDB" id="A0A1I7YBJ2"/>
<keyword evidence="1" id="KW-1185">Reference proteome</keyword>
<proteinExistence type="predicted"/>
<accession>A0A1I7YBJ2</accession>
<evidence type="ECO:0000313" key="1">
    <source>
        <dbReference type="Proteomes" id="UP000095287"/>
    </source>
</evidence>
<reference evidence="2" key="1">
    <citation type="submission" date="2016-11" db="UniProtKB">
        <authorList>
            <consortium name="WormBaseParasite"/>
        </authorList>
    </citation>
    <scope>IDENTIFICATION</scope>
</reference>
<sequence>MALYFPVEKSKDNINGKMTNPGIVNRAGTCKSTQRLGESAVGATSKTAQSPMAVLNCVDKPFIDDLVHCTSLPGFAKRSDFLHFFGDAVPRGVGELRSNFADATRVKTKDRLSAMTLQCHRSFRRLCFCPCRRLIVNDSPGFVRRNNASNSCFYHVYSLMTFSRRVSYQTASIRSTCIFITDRHCGGNYLRRRVALCICAALQLVFESLCLT</sequence>
<organism evidence="1 2">
    <name type="scientific">Steinernema glaseri</name>
    <dbReference type="NCBI Taxonomy" id="37863"/>
    <lineage>
        <taxon>Eukaryota</taxon>
        <taxon>Metazoa</taxon>
        <taxon>Ecdysozoa</taxon>
        <taxon>Nematoda</taxon>
        <taxon>Chromadorea</taxon>
        <taxon>Rhabditida</taxon>
        <taxon>Tylenchina</taxon>
        <taxon>Panagrolaimomorpha</taxon>
        <taxon>Strongyloidoidea</taxon>
        <taxon>Steinernematidae</taxon>
        <taxon>Steinernema</taxon>
    </lineage>
</organism>
<evidence type="ECO:0000313" key="2">
    <source>
        <dbReference type="WBParaSite" id="L893_g14700.t1"/>
    </source>
</evidence>
<dbReference type="WBParaSite" id="L893_g14700.t1">
    <property type="protein sequence ID" value="L893_g14700.t1"/>
    <property type="gene ID" value="L893_g14700"/>
</dbReference>
<dbReference type="Proteomes" id="UP000095287">
    <property type="component" value="Unplaced"/>
</dbReference>